<dbReference type="InterPro" id="IPR013984">
    <property type="entry name" value="Ald_Fedxn_OxRdtase_dom2"/>
</dbReference>
<comment type="cofactor">
    <cofactor evidence="1">
        <name>[4Fe-4S] cluster</name>
        <dbReference type="ChEBI" id="CHEBI:49883"/>
    </cofactor>
</comment>
<dbReference type="InterPro" id="IPR051919">
    <property type="entry name" value="W-dependent_AOR"/>
</dbReference>
<reference evidence="8 9" key="2">
    <citation type="journal article" date="2010" name="Stand. Genomic Sci.">
        <title>Complete genome sequence of Desulfohalobium retbaense type strain (HR(100)).</title>
        <authorList>
            <person name="Spring S."/>
            <person name="Nolan M."/>
            <person name="Lapidus A."/>
            <person name="Glavina Del Rio T."/>
            <person name="Copeland A."/>
            <person name="Tice H."/>
            <person name="Cheng J.F."/>
            <person name="Lucas S."/>
            <person name="Land M."/>
            <person name="Chen F."/>
            <person name="Bruce D."/>
            <person name="Goodwin L."/>
            <person name="Pitluck S."/>
            <person name="Ivanova N."/>
            <person name="Mavromatis K."/>
            <person name="Mikhailova N."/>
            <person name="Pati A."/>
            <person name="Chen A."/>
            <person name="Palaniappan K."/>
            <person name="Hauser L."/>
            <person name="Chang Y.J."/>
            <person name="Jeffries C.D."/>
            <person name="Munk C."/>
            <person name="Kiss H."/>
            <person name="Chain P."/>
            <person name="Han C."/>
            <person name="Brettin T."/>
            <person name="Detter J.C."/>
            <person name="Schuler E."/>
            <person name="Goker M."/>
            <person name="Rohde M."/>
            <person name="Bristow J."/>
            <person name="Eisen J.A."/>
            <person name="Markowitz V."/>
            <person name="Hugenholtz P."/>
            <person name="Kyrpides N.C."/>
            <person name="Klenk H.P."/>
        </authorList>
    </citation>
    <scope>NUCLEOTIDE SEQUENCE [LARGE SCALE GENOMIC DNA]</scope>
    <source>
        <strain evidence="8 9">DSM 5692</strain>
    </source>
</reference>
<dbReference type="EC" id="1.2.7.5" evidence="8"/>
<organism evidence="8 9">
    <name type="scientific">Desulfohalobium retbaense (strain ATCC 49708 / DSM 5692 / JCM 16813 / HR100)</name>
    <dbReference type="NCBI Taxonomy" id="485915"/>
    <lineage>
        <taxon>Bacteria</taxon>
        <taxon>Pseudomonadati</taxon>
        <taxon>Thermodesulfobacteriota</taxon>
        <taxon>Desulfovibrionia</taxon>
        <taxon>Desulfovibrionales</taxon>
        <taxon>Desulfohalobiaceae</taxon>
        <taxon>Desulfohalobium</taxon>
    </lineage>
</organism>
<dbReference type="STRING" id="485915.Dret_0081"/>
<dbReference type="InterPro" id="IPR036503">
    <property type="entry name" value="Ald_Fedxn_OxRdtase_N_sf"/>
</dbReference>
<gene>
    <name evidence="8" type="ordered locus">Dret_0081</name>
</gene>
<protein>
    <submittedName>
        <fullName evidence="8">Aldehyde ferredoxin oxidoreductase</fullName>
        <ecNumber evidence="8">1.2.7.5</ecNumber>
    </submittedName>
</protein>
<evidence type="ECO:0000256" key="4">
    <source>
        <dbReference type="ARBA" id="ARBA00022723"/>
    </source>
</evidence>
<accession>C8WZA8</accession>
<dbReference type="PANTHER" id="PTHR30038:SF8">
    <property type="entry name" value="ALDEHYDE FERREDOXIN OXIDOREDUCTASE"/>
    <property type="match status" value="1"/>
</dbReference>
<keyword evidence="9" id="KW-1185">Reference proteome</keyword>
<dbReference type="OrthoDB" id="9763894at2"/>
<reference evidence="9" key="1">
    <citation type="submission" date="2009-09" db="EMBL/GenBank/DDBJ databases">
        <title>The complete chromosome of Desulfohalobium retbaense DSM 5692.</title>
        <authorList>
            <consortium name="US DOE Joint Genome Institute (JGI-PGF)"/>
            <person name="Lucas S."/>
            <person name="Copeland A."/>
            <person name="Lapidus A."/>
            <person name="Glavina del Rio T."/>
            <person name="Dalin E."/>
            <person name="Tice H."/>
            <person name="Bruce D."/>
            <person name="Goodwin L."/>
            <person name="Pitluck S."/>
            <person name="Kyrpides N."/>
            <person name="Mavromatis K."/>
            <person name="Ivanova N."/>
            <person name="Mikhailova N."/>
            <person name="Munk A.C."/>
            <person name="Brettin T."/>
            <person name="Detter J.C."/>
            <person name="Han C."/>
            <person name="Tapia R."/>
            <person name="Larimer F."/>
            <person name="Land M."/>
            <person name="Hauser L."/>
            <person name="Markowitz V."/>
            <person name="Cheng J.-F."/>
            <person name="Hugenholtz P."/>
            <person name="Woyke T."/>
            <person name="Wu D."/>
            <person name="Spring S."/>
            <person name="Klenk H.-P."/>
            <person name="Eisen J.A."/>
        </authorList>
    </citation>
    <scope>NUCLEOTIDE SEQUENCE [LARGE SCALE GENOMIC DNA]</scope>
    <source>
        <strain evidence="9">DSM 5692</strain>
    </source>
</reference>
<dbReference type="eggNOG" id="COG2414">
    <property type="taxonomic scope" value="Bacteria"/>
</dbReference>
<keyword evidence="4" id="KW-0479">Metal-binding</keyword>
<dbReference type="SMART" id="SM00790">
    <property type="entry name" value="AFOR_N"/>
    <property type="match status" value="1"/>
</dbReference>
<evidence type="ECO:0000256" key="5">
    <source>
        <dbReference type="ARBA" id="ARBA00023004"/>
    </source>
</evidence>
<evidence type="ECO:0000313" key="8">
    <source>
        <dbReference type="EMBL" id="ACV67383.1"/>
    </source>
</evidence>
<keyword evidence="6" id="KW-0411">Iron-sulfur</keyword>
<dbReference type="Gene3D" id="3.60.9.10">
    <property type="entry name" value="Aldehyde ferredoxin oxidoreductase, N-terminal domain"/>
    <property type="match status" value="1"/>
</dbReference>
<dbReference type="SUPFAM" id="SSF48310">
    <property type="entry name" value="Aldehyde ferredoxin oxidoreductase, C-terminal domains"/>
    <property type="match status" value="1"/>
</dbReference>
<dbReference type="KEGG" id="drt:Dret_0081"/>
<dbReference type="HOGENOM" id="CLU_020364_1_0_7"/>
<dbReference type="EMBL" id="CP001734">
    <property type="protein sequence ID" value="ACV67383.1"/>
    <property type="molecule type" value="Genomic_DNA"/>
</dbReference>
<evidence type="ECO:0000256" key="3">
    <source>
        <dbReference type="ARBA" id="ARBA00022485"/>
    </source>
</evidence>
<dbReference type="PANTHER" id="PTHR30038">
    <property type="entry name" value="ALDEHYDE FERREDOXIN OXIDOREDUCTASE"/>
    <property type="match status" value="1"/>
</dbReference>
<dbReference type="InterPro" id="IPR001203">
    <property type="entry name" value="OxRdtase_Ald_Fedxn_C"/>
</dbReference>
<dbReference type="RefSeq" id="WP_015750542.1">
    <property type="nucleotide sequence ID" value="NC_013223.1"/>
</dbReference>
<keyword evidence="3" id="KW-0004">4Fe-4S</keyword>
<name>C8WZA8_DESRD</name>
<dbReference type="AlphaFoldDB" id="C8WZA8"/>
<evidence type="ECO:0000259" key="7">
    <source>
        <dbReference type="SMART" id="SM00790"/>
    </source>
</evidence>
<evidence type="ECO:0000256" key="2">
    <source>
        <dbReference type="ARBA" id="ARBA00011032"/>
    </source>
</evidence>
<dbReference type="SUPFAM" id="SSF56228">
    <property type="entry name" value="Aldehyde ferredoxin oxidoreductase, N-terminal domain"/>
    <property type="match status" value="1"/>
</dbReference>
<dbReference type="Pfam" id="PF01314">
    <property type="entry name" value="AFOR_C"/>
    <property type="match status" value="1"/>
</dbReference>
<evidence type="ECO:0000256" key="6">
    <source>
        <dbReference type="ARBA" id="ARBA00023014"/>
    </source>
</evidence>
<dbReference type="Proteomes" id="UP000001052">
    <property type="component" value="Chromosome"/>
</dbReference>
<dbReference type="GO" id="GO:0009055">
    <property type="term" value="F:electron transfer activity"/>
    <property type="evidence" value="ECO:0007669"/>
    <property type="project" value="InterPro"/>
</dbReference>
<proteinExistence type="inferred from homology"/>
<comment type="similarity">
    <text evidence="2">Belongs to the AOR/FOR family.</text>
</comment>
<dbReference type="Gene3D" id="1.10.569.10">
    <property type="entry name" value="Aldehyde Ferredoxin Oxidoreductase Protein, subunit A, domain 2"/>
    <property type="match status" value="1"/>
</dbReference>
<keyword evidence="5" id="KW-0408">Iron</keyword>
<evidence type="ECO:0000256" key="1">
    <source>
        <dbReference type="ARBA" id="ARBA00001966"/>
    </source>
</evidence>
<dbReference type="GO" id="GO:0046872">
    <property type="term" value="F:metal ion binding"/>
    <property type="evidence" value="ECO:0007669"/>
    <property type="project" value="UniProtKB-KW"/>
</dbReference>
<evidence type="ECO:0000313" key="9">
    <source>
        <dbReference type="Proteomes" id="UP000001052"/>
    </source>
</evidence>
<dbReference type="Pfam" id="PF02730">
    <property type="entry name" value="AFOR_N"/>
    <property type="match status" value="1"/>
</dbReference>
<dbReference type="GO" id="GO:0051539">
    <property type="term" value="F:4 iron, 4 sulfur cluster binding"/>
    <property type="evidence" value="ECO:0007669"/>
    <property type="project" value="UniProtKB-KW"/>
</dbReference>
<dbReference type="InterPro" id="IPR036021">
    <property type="entry name" value="Tungsten_al_ferr_oxy-like_C"/>
</dbReference>
<feature type="domain" description="Aldehyde ferredoxin oxidoreductase N-terminal" evidence="7">
    <location>
        <begin position="6"/>
        <end position="205"/>
    </location>
</feature>
<sequence>MRTSAKILHVDLSSGESDIQEISGREMWLGGCGLAACLFERFGDPAQPPSAPAQPLIFAIGPLTGYFPLQSKVVAGFVSPYTGQYAESHAGGRLGLALRFSGFEALVVTGRASTPSCLIVGSRQLQIKDVHYLWGHDVFSTGKLLRQIHSQHSGHRSILRIGPAGEQGVAYAAINVDTYRHFGRLGAGAVMGGKHLKGIIVAGDASLDLPKERRKSYNETYTQVHHAITGQDVMRKYHDLGTPENLEPLNALQALPWRNLQATNDPAVSSISGETFARDLLLRQTACAGCPVGCIHVGLLRERFGSDHEFFYRQVSYDYEPIFALGSMLGMERASEILTLLEDAERYGLDVISCGVALAWATEALEKGVVTEKETLAPLAFNTLEPYRTALGHLALRSNEFYHALGRGAARAAAEYGGTDFACVLGQEMAGYATGENYFVSQAYGFRHSHLDSGGYAYDQNEGERDVDTAVTALVDDERQRIMVSCMVGCLFARKVYTAEQLQTCLDVLGYSALAAGLEDRAAAVQAKRWALKCATGFDPDTVVIPRRFQEITTWKGAMDPAYMNELGRAYARTIQRMAANAPRWNEE</sequence>
<dbReference type="InterPro" id="IPR013983">
    <property type="entry name" value="Ald_Fedxn_OxRdtase_N"/>
</dbReference>
<dbReference type="GO" id="GO:0033726">
    <property type="term" value="F:aldehyde ferredoxin oxidoreductase activity"/>
    <property type="evidence" value="ECO:0007669"/>
    <property type="project" value="UniProtKB-EC"/>
</dbReference>
<keyword evidence="8" id="KW-0560">Oxidoreductase</keyword>